<proteinExistence type="predicted"/>
<keyword evidence="2" id="KW-1185">Reference proteome</keyword>
<dbReference type="Proteomes" id="UP000799444">
    <property type="component" value="Unassembled WGS sequence"/>
</dbReference>
<comment type="caution">
    <text evidence="1">The sequence shown here is derived from an EMBL/GenBank/DDBJ whole genome shotgun (WGS) entry which is preliminary data.</text>
</comment>
<sequence>MHRQRYVQGKCSLGKEIPAFALAGNQRSTTPFFLSRPSDTAGSASSRANIMRVSPQHNSFLSTSFHRIAPITNKPIITLKRLGRGAPYKTDLASYASRTCASQIWASWTIFPFSLIQLHCKMPHARNR</sequence>
<organism evidence="1 2">
    <name type="scientific">Polyplosphaeria fusca</name>
    <dbReference type="NCBI Taxonomy" id="682080"/>
    <lineage>
        <taxon>Eukaryota</taxon>
        <taxon>Fungi</taxon>
        <taxon>Dikarya</taxon>
        <taxon>Ascomycota</taxon>
        <taxon>Pezizomycotina</taxon>
        <taxon>Dothideomycetes</taxon>
        <taxon>Pleosporomycetidae</taxon>
        <taxon>Pleosporales</taxon>
        <taxon>Tetraplosphaeriaceae</taxon>
        <taxon>Polyplosphaeria</taxon>
    </lineage>
</organism>
<accession>A0A9P4QR96</accession>
<name>A0A9P4QR96_9PLEO</name>
<protein>
    <submittedName>
        <fullName evidence="1">Uncharacterized protein</fullName>
    </submittedName>
</protein>
<reference evidence="1" key="1">
    <citation type="journal article" date="2020" name="Stud. Mycol.">
        <title>101 Dothideomycetes genomes: a test case for predicting lifestyles and emergence of pathogens.</title>
        <authorList>
            <person name="Haridas S."/>
            <person name="Albert R."/>
            <person name="Binder M."/>
            <person name="Bloem J."/>
            <person name="Labutti K."/>
            <person name="Salamov A."/>
            <person name="Andreopoulos B."/>
            <person name="Baker S."/>
            <person name="Barry K."/>
            <person name="Bills G."/>
            <person name="Bluhm B."/>
            <person name="Cannon C."/>
            <person name="Castanera R."/>
            <person name="Culley D."/>
            <person name="Daum C."/>
            <person name="Ezra D."/>
            <person name="Gonzalez J."/>
            <person name="Henrissat B."/>
            <person name="Kuo A."/>
            <person name="Liang C."/>
            <person name="Lipzen A."/>
            <person name="Lutzoni F."/>
            <person name="Magnuson J."/>
            <person name="Mondo S."/>
            <person name="Nolan M."/>
            <person name="Ohm R."/>
            <person name="Pangilinan J."/>
            <person name="Park H.-J."/>
            <person name="Ramirez L."/>
            <person name="Alfaro M."/>
            <person name="Sun H."/>
            <person name="Tritt A."/>
            <person name="Yoshinaga Y."/>
            <person name="Zwiers L.-H."/>
            <person name="Turgeon B."/>
            <person name="Goodwin S."/>
            <person name="Spatafora J."/>
            <person name="Crous P."/>
            <person name="Grigoriev I."/>
        </authorList>
    </citation>
    <scope>NUCLEOTIDE SEQUENCE</scope>
    <source>
        <strain evidence="1">CBS 125425</strain>
    </source>
</reference>
<dbReference type="AlphaFoldDB" id="A0A9P4QR96"/>
<dbReference type="EMBL" id="ML996243">
    <property type="protein sequence ID" value="KAF2729501.1"/>
    <property type="molecule type" value="Genomic_DNA"/>
</dbReference>
<evidence type="ECO:0000313" key="1">
    <source>
        <dbReference type="EMBL" id="KAF2729501.1"/>
    </source>
</evidence>
<evidence type="ECO:0000313" key="2">
    <source>
        <dbReference type="Proteomes" id="UP000799444"/>
    </source>
</evidence>
<gene>
    <name evidence="1" type="ORF">EJ04DRAFT_66306</name>
</gene>